<sequence>MAEVDKVDSKKVVPNITTDLRNDIVEMPKIIEKATGIRLFGKLIKSIVYTMDVAVIANCDADAVLAVYPWTPNTKILQAISTVANKPILAGIGGGLTKGLRSATIGFFAEESGASGVVLNGPATVQTIKDVRTAVDIPIIYTVTQLQDDLLARIDAGARVFNVAGGKNTPAIIAEIRNRLPDEYRYFPIIASGGQSDAQIEATIDAGANAISYTAYGITEKIFQKKMDEYRRR</sequence>
<dbReference type="OrthoDB" id="1092608at2"/>
<reference evidence="1 2" key="1">
    <citation type="journal article" date="2015" name="Genome Announc.">
        <title>Expanding the biotechnology potential of lactobacilli through comparative genomics of 213 strains and associated genera.</title>
        <authorList>
            <person name="Sun Z."/>
            <person name="Harris H.M."/>
            <person name="McCann A."/>
            <person name="Guo C."/>
            <person name="Argimon S."/>
            <person name="Zhang W."/>
            <person name="Yang X."/>
            <person name="Jeffery I.B."/>
            <person name="Cooney J.C."/>
            <person name="Kagawa T.F."/>
            <person name="Liu W."/>
            <person name="Song Y."/>
            <person name="Salvetti E."/>
            <person name="Wrobel A."/>
            <person name="Rasinkangas P."/>
            <person name="Parkhill J."/>
            <person name="Rea M.C."/>
            <person name="O'Sullivan O."/>
            <person name="Ritari J."/>
            <person name="Douillard F.P."/>
            <person name="Paul Ross R."/>
            <person name="Yang R."/>
            <person name="Briner A.E."/>
            <person name="Felis G.E."/>
            <person name="de Vos W.M."/>
            <person name="Barrangou R."/>
            <person name="Klaenhammer T.R."/>
            <person name="Caufield P.W."/>
            <person name="Cui Y."/>
            <person name="Zhang H."/>
            <person name="O'Toole P.W."/>
        </authorList>
    </citation>
    <scope>NUCLEOTIDE SEQUENCE [LARGE SCALE GENOMIC DNA]</scope>
    <source>
        <strain evidence="1 2">DSM 20634</strain>
    </source>
</reference>
<dbReference type="SUPFAM" id="SSF51412">
    <property type="entry name" value="Inosine monophosphate dehydrogenase (IMPDH)"/>
    <property type="match status" value="1"/>
</dbReference>
<dbReference type="EMBL" id="AYYY01000062">
    <property type="protein sequence ID" value="KRM60628.1"/>
    <property type="molecule type" value="Genomic_DNA"/>
</dbReference>
<accession>A0A0R2A573</accession>
<dbReference type="STRING" id="1423813.FC26_GL000436"/>
<gene>
    <name evidence="1" type="ORF">FC26_GL000436</name>
</gene>
<dbReference type="RefSeq" id="WP_057780349.1">
    <property type="nucleotide sequence ID" value="NZ_AYYY01000062.1"/>
</dbReference>
<protein>
    <submittedName>
        <fullName evidence="1">TIM-barrel fold enzyme</fullName>
    </submittedName>
</protein>
<dbReference type="Gene3D" id="3.20.20.70">
    <property type="entry name" value="Aldolase class I"/>
    <property type="match status" value="1"/>
</dbReference>
<evidence type="ECO:0000313" key="2">
    <source>
        <dbReference type="Proteomes" id="UP000051733"/>
    </source>
</evidence>
<name>A0A0R2A573_9LACO</name>
<dbReference type="InterPro" id="IPR013785">
    <property type="entry name" value="Aldolase_TIM"/>
</dbReference>
<organism evidence="1 2">
    <name type="scientific">Paucilactobacillus vaccinostercus DSM 20634</name>
    <dbReference type="NCBI Taxonomy" id="1423813"/>
    <lineage>
        <taxon>Bacteria</taxon>
        <taxon>Bacillati</taxon>
        <taxon>Bacillota</taxon>
        <taxon>Bacilli</taxon>
        <taxon>Lactobacillales</taxon>
        <taxon>Lactobacillaceae</taxon>
        <taxon>Paucilactobacillus</taxon>
    </lineage>
</organism>
<dbReference type="AlphaFoldDB" id="A0A0R2A573"/>
<comment type="caution">
    <text evidence="1">The sequence shown here is derived from an EMBL/GenBank/DDBJ whole genome shotgun (WGS) entry which is preliminary data.</text>
</comment>
<evidence type="ECO:0000313" key="1">
    <source>
        <dbReference type="EMBL" id="KRM60628.1"/>
    </source>
</evidence>
<keyword evidence="2" id="KW-1185">Reference proteome</keyword>
<dbReference type="Proteomes" id="UP000051733">
    <property type="component" value="Unassembled WGS sequence"/>
</dbReference>
<proteinExistence type="predicted"/>
<dbReference type="PATRIC" id="fig|1423813.3.peg.445"/>